<accession>A0ABX9BEX4</accession>
<dbReference type="EMBL" id="QLLI01000014">
    <property type="protein sequence ID" value="RAI89592.1"/>
    <property type="molecule type" value="Genomic_DNA"/>
</dbReference>
<proteinExistence type="predicted"/>
<dbReference type="InterPro" id="IPR005537">
    <property type="entry name" value="RAMP_III_fam"/>
</dbReference>
<reference evidence="3 4" key="1">
    <citation type="submission" date="2018-06" db="EMBL/GenBank/DDBJ databases">
        <title>Freshwater and sediment microbial communities from various areas in North America, analyzing microbe dynamics in response to fracking.</title>
        <authorList>
            <person name="Lamendella R."/>
        </authorList>
    </citation>
    <scope>NUCLEOTIDE SEQUENCE [LARGE SCALE GENOMIC DNA]</scope>
    <source>
        <strain evidence="3 4">NG-13</strain>
    </source>
</reference>
<evidence type="ECO:0000256" key="1">
    <source>
        <dbReference type="ARBA" id="ARBA00023118"/>
    </source>
</evidence>
<organism evidence="3 4">
    <name type="scientific">Paenibacillus pabuli</name>
    <dbReference type="NCBI Taxonomy" id="1472"/>
    <lineage>
        <taxon>Bacteria</taxon>
        <taxon>Bacillati</taxon>
        <taxon>Bacillota</taxon>
        <taxon>Bacilli</taxon>
        <taxon>Bacillales</taxon>
        <taxon>Paenibacillaceae</taxon>
        <taxon>Paenibacillus</taxon>
    </lineage>
</organism>
<sequence>MSDREISINVTTRSNLFIGGSPTTFEIGGVDLFTVTDSNGMPYIPASSLKGTLRQIVRDMFTQHSSSTLIAEAYRCYLEKLRDNNSIECKKYNIEQDRIDRMAKRYETVIQKASAEYLFGIEGFNDTPKLLFNDLILVDHKAALDHLFSIDSKNSIETTTEEGVPIVTANPRTYRTVRPGVSFEGDIQLYHVEKLSEMSIKSYIKQFIVDALDQFNSGIYRLGNSGSRGYGRVEVKCVWEGSLNG</sequence>
<dbReference type="Pfam" id="PF03787">
    <property type="entry name" value="RAMPs"/>
    <property type="match status" value="1"/>
</dbReference>
<keyword evidence="4" id="KW-1185">Reference proteome</keyword>
<dbReference type="PANTHER" id="PTHR35579">
    <property type="entry name" value="CRISPR SYSTEM CMS ENDORIBONUCLEASE CSM3"/>
    <property type="match status" value="1"/>
</dbReference>
<dbReference type="InterPro" id="IPR052216">
    <property type="entry name" value="CRISPR_Csm3_endoribonuclease"/>
</dbReference>
<protein>
    <submittedName>
        <fullName evidence="3">CRISPR-associated protein Csm3</fullName>
    </submittedName>
</protein>
<dbReference type="RefSeq" id="WP_111620904.1">
    <property type="nucleotide sequence ID" value="NZ_QLLI01000014.1"/>
</dbReference>
<dbReference type="Proteomes" id="UP000248827">
    <property type="component" value="Unassembled WGS sequence"/>
</dbReference>
<gene>
    <name evidence="3" type="ORF">DET54_11460</name>
</gene>
<name>A0ABX9BEX4_9BACL</name>
<evidence type="ECO:0000313" key="4">
    <source>
        <dbReference type="Proteomes" id="UP000248827"/>
    </source>
</evidence>
<comment type="caution">
    <text evidence="3">The sequence shown here is derived from an EMBL/GenBank/DDBJ whole genome shotgun (WGS) entry which is preliminary data.</text>
</comment>
<feature type="domain" description="CRISPR type III-associated protein" evidence="2">
    <location>
        <begin position="10"/>
        <end position="234"/>
    </location>
</feature>
<dbReference type="PANTHER" id="PTHR35579:SF3">
    <property type="entry name" value="CRISPR SYSTEM CMS ENDORIBONUCLEASE CSM3"/>
    <property type="match status" value="1"/>
</dbReference>
<evidence type="ECO:0000313" key="3">
    <source>
        <dbReference type="EMBL" id="RAI89592.1"/>
    </source>
</evidence>
<keyword evidence="1" id="KW-0051">Antiviral defense</keyword>
<evidence type="ECO:0000259" key="2">
    <source>
        <dbReference type="Pfam" id="PF03787"/>
    </source>
</evidence>